<evidence type="ECO:0000313" key="1">
    <source>
        <dbReference type="EMBL" id="QHU26852.1"/>
    </source>
</evidence>
<organism evidence="1">
    <name type="scientific">viral metagenome</name>
    <dbReference type="NCBI Taxonomy" id="1070528"/>
    <lineage>
        <taxon>unclassified sequences</taxon>
        <taxon>metagenomes</taxon>
        <taxon>organismal metagenomes</taxon>
    </lineage>
</organism>
<dbReference type="SUPFAM" id="SSF51971">
    <property type="entry name" value="Nucleotide-binding domain"/>
    <property type="match status" value="1"/>
</dbReference>
<dbReference type="PANTHER" id="PTHR43563">
    <property type="entry name" value="AMINE OXIDASE"/>
    <property type="match status" value="1"/>
</dbReference>
<dbReference type="AlphaFoldDB" id="A0A6C0LC71"/>
<dbReference type="InterPro" id="IPR036188">
    <property type="entry name" value="FAD/NAD-bd_sf"/>
</dbReference>
<dbReference type="GO" id="GO:0016491">
    <property type="term" value="F:oxidoreductase activity"/>
    <property type="evidence" value="ECO:0007669"/>
    <property type="project" value="UniProtKB-ARBA"/>
</dbReference>
<dbReference type="Pfam" id="PF13450">
    <property type="entry name" value="NAD_binding_8"/>
    <property type="match status" value="1"/>
</dbReference>
<dbReference type="InterPro" id="IPR050703">
    <property type="entry name" value="Flavin_MAO"/>
</dbReference>
<sequence>MIDIVIIGGGIAGLYCAYKIKKMDPSKKILLLEASDRLGGRAGNVNFHGEQVAIGAGIGRKNKDKLLLSILKELNVQFHEFMASSQYASSIESSCKVKEMFLYLHLWTFKTPILNVLKLL</sequence>
<evidence type="ECO:0008006" key="2">
    <source>
        <dbReference type="Google" id="ProtNLM"/>
    </source>
</evidence>
<dbReference type="EMBL" id="MN740445">
    <property type="protein sequence ID" value="QHU26852.1"/>
    <property type="molecule type" value="Genomic_DNA"/>
</dbReference>
<protein>
    <recommendedName>
        <fullName evidence="2">Amine oxidase domain-containing protein</fullName>
    </recommendedName>
</protein>
<dbReference type="Gene3D" id="3.50.50.60">
    <property type="entry name" value="FAD/NAD(P)-binding domain"/>
    <property type="match status" value="1"/>
</dbReference>
<name>A0A6C0LC71_9ZZZZ</name>
<accession>A0A6C0LC71</accession>
<dbReference type="PANTHER" id="PTHR43563:SF1">
    <property type="entry name" value="AMINE OXIDASE [FLAVIN-CONTAINING] B"/>
    <property type="match status" value="1"/>
</dbReference>
<proteinExistence type="predicted"/>
<reference evidence="1" key="1">
    <citation type="journal article" date="2020" name="Nature">
        <title>Giant virus diversity and host interactions through global metagenomics.</title>
        <authorList>
            <person name="Schulz F."/>
            <person name="Roux S."/>
            <person name="Paez-Espino D."/>
            <person name="Jungbluth S."/>
            <person name="Walsh D.A."/>
            <person name="Denef V.J."/>
            <person name="McMahon K.D."/>
            <person name="Konstantinidis K.T."/>
            <person name="Eloe-Fadrosh E.A."/>
            <person name="Kyrpides N.C."/>
            <person name="Woyke T."/>
        </authorList>
    </citation>
    <scope>NUCLEOTIDE SEQUENCE</scope>
    <source>
        <strain evidence="1">GVMAG-M-3300027759-42</strain>
    </source>
</reference>